<comment type="similarity">
    <text evidence="1">Belongs to the Fur family.</text>
</comment>
<comment type="cofactor">
    <cofactor evidence="7">
        <name>Zn(2+)</name>
        <dbReference type="ChEBI" id="CHEBI:29105"/>
    </cofactor>
    <text evidence="7">Binds 1 zinc ion per subunit.</text>
</comment>
<dbReference type="Gene3D" id="1.10.10.10">
    <property type="entry name" value="Winged helix-like DNA-binding domain superfamily/Winged helix DNA-binding domain"/>
    <property type="match status" value="1"/>
</dbReference>
<keyword evidence="4" id="KW-0805">Transcription regulation</keyword>
<evidence type="ECO:0000256" key="6">
    <source>
        <dbReference type="ARBA" id="ARBA00023163"/>
    </source>
</evidence>
<evidence type="ECO:0000256" key="4">
    <source>
        <dbReference type="ARBA" id="ARBA00023015"/>
    </source>
</evidence>
<feature type="binding site" evidence="7">
    <location>
        <position position="119"/>
    </location>
    <ligand>
        <name>Zn(2+)</name>
        <dbReference type="ChEBI" id="CHEBI:29105"/>
    </ligand>
</feature>
<evidence type="ECO:0000313" key="8">
    <source>
        <dbReference type="EMBL" id="SEI10069.1"/>
    </source>
</evidence>
<protein>
    <submittedName>
        <fullName evidence="8">Ferric uptake regulator family protein</fullName>
    </submittedName>
</protein>
<feature type="binding site" evidence="7">
    <location>
        <position position="82"/>
    </location>
    <ligand>
        <name>Zn(2+)</name>
        <dbReference type="ChEBI" id="CHEBI:29105"/>
    </ligand>
</feature>
<dbReference type="InterPro" id="IPR043135">
    <property type="entry name" value="Fur_C"/>
</dbReference>
<dbReference type="AlphaFoldDB" id="A0A1H6N5T7"/>
<dbReference type="GO" id="GO:0003700">
    <property type="term" value="F:DNA-binding transcription factor activity"/>
    <property type="evidence" value="ECO:0007669"/>
    <property type="project" value="InterPro"/>
</dbReference>
<keyword evidence="7" id="KW-0479">Metal-binding</keyword>
<keyword evidence="2" id="KW-0678">Repressor</keyword>
<feature type="binding site" evidence="7">
    <location>
        <position position="122"/>
    </location>
    <ligand>
        <name>Zn(2+)</name>
        <dbReference type="ChEBI" id="CHEBI:29105"/>
    </ligand>
</feature>
<dbReference type="Proteomes" id="UP000199371">
    <property type="component" value="Unassembled WGS sequence"/>
</dbReference>
<keyword evidence="5" id="KW-0238">DNA-binding</keyword>
<dbReference type="SUPFAM" id="SSF46785">
    <property type="entry name" value="Winged helix' DNA-binding domain"/>
    <property type="match status" value="1"/>
</dbReference>
<accession>A0A1H6N5T7</accession>
<evidence type="ECO:0000256" key="7">
    <source>
        <dbReference type="PIRSR" id="PIRSR602481-1"/>
    </source>
</evidence>
<dbReference type="GO" id="GO:0046872">
    <property type="term" value="F:metal ion binding"/>
    <property type="evidence" value="ECO:0007669"/>
    <property type="project" value="UniProtKB-KW"/>
</dbReference>
<dbReference type="EMBL" id="FNXF01000019">
    <property type="protein sequence ID" value="SEI10069.1"/>
    <property type="molecule type" value="Genomic_DNA"/>
</dbReference>
<dbReference type="Gene3D" id="3.30.1490.190">
    <property type="match status" value="1"/>
</dbReference>
<dbReference type="InterPro" id="IPR036390">
    <property type="entry name" value="WH_DNA-bd_sf"/>
</dbReference>
<dbReference type="STRING" id="173990.SAMN05660691_03647"/>
<dbReference type="InterPro" id="IPR002481">
    <property type="entry name" value="FUR"/>
</dbReference>
<evidence type="ECO:0000313" key="9">
    <source>
        <dbReference type="Proteomes" id="UP000199371"/>
    </source>
</evidence>
<dbReference type="InterPro" id="IPR036388">
    <property type="entry name" value="WH-like_DNA-bd_sf"/>
</dbReference>
<dbReference type="GO" id="GO:0003677">
    <property type="term" value="F:DNA binding"/>
    <property type="evidence" value="ECO:0007669"/>
    <property type="project" value="UniProtKB-KW"/>
</dbReference>
<gene>
    <name evidence="8" type="ORF">SAMN05660691_03647</name>
</gene>
<feature type="binding site" evidence="7">
    <location>
        <position position="79"/>
    </location>
    <ligand>
        <name>Zn(2+)</name>
        <dbReference type="ChEBI" id="CHEBI:29105"/>
    </ligand>
</feature>
<keyword evidence="9" id="KW-1185">Reference proteome</keyword>
<dbReference type="Pfam" id="PF01475">
    <property type="entry name" value="FUR"/>
    <property type="match status" value="1"/>
</dbReference>
<keyword evidence="6" id="KW-0804">Transcription</keyword>
<evidence type="ECO:0000256" key="2">
    <source>
        <dbReference type="ARBA" id="ARBA00022491"/>
    </source>
</evidence>
<dbReference type="RefSeq" id="WP_177172287.1">
    <property type="nucleotide sequence ID" value="NZ_FNXF01000019.1"/>
</dbReference>
<evidence type="ECO:0000256" key="3">
    <source>
        <dbReference type="ARBA" id="ARBA00022833"/>
    </source>
</evidence>
<keyword evidence="3 7" id="KW-0862">Zinc</keyword>
<reference evidence="9" key="1">
    <citation type="submission" date="2016-10" db="EMBL/GenBank/DDBJ databases">
        <authorList>
            <person name="Varghese N."/>
            <person name="Submissions S."/>
        </authorList>
    </citation>
    <scope>NUCLEOTIDE SEQUENCE [LARGE SCALE GENOMIC DNA]</scope>
    <source>
        <strain evidence="9">DSM 17616</strain>
    </source>
</reference>
<evidence type="ECO:0000256" key="1">
    <source>
        <dbReference type="ARBA" id="ARBA00007957"/>
    </source>
</evidence>
<sequence length="128" mass="14865">MTKNRKQVMALLQTKNTAMSAYEVIAAMQQEYDVNLHPMAAYRALDFLLQMHCVLHLRTINKFLYIDGQQHCFWQVFICDNCRQIEKYPLPATIARPMLQHTGSAFQTKDLHIELHGLCKNCCDVPHT</sequence>
<proteinExistence type="inferred from homology"/>
<organism evidence="8 9">
    <name type="scientific">Rheinheimera pacifica</name>
    <dbReference type="NCBI Taxonomy" id="173990"/>
    <lineage>
        <taxon>Bacteria</taxon>
        <taxon>Pseudomonadati</taxon>
        <taxon>Pseudomonadota</taxon>
        <taxon>Gammaproteobacteria</taxon>
        <taxon>Chromatiales</taxon>
        <taxon>Chromatiaceae</taxon>
        <taxon>Rheinheimera</taxon>
    </lineage>
</organism>
<evidence type="ECO:0000256" key="5">
    <source>
        <dbReference type="ARBA" id="ARBA00023125"/>
    </source>
</evidence>
<name>A0A1H6N5T7_9GAMM</name>